<protein>
    <submittedName>
        <fullName evidence="5">GntR family transcriptional regulator</fullName>
    </submittedName>
</protein>
<evidence type="ECO:0000256" key="2">
    <source>
        <dbReference type="ARBA" id="ARBA00023125"/>
    </source>
</evidence>
<dbReference type="PROSITE" id="PS50949">
    <property type="entry name" value="HTH_GNTR"/>
    <property type="match status" value="1"/>
</dbReference>
<dbReference type="Gene3D" id="1.20.120.530">
    <property type="entry name" value="GntR ligand-binding domain-like"/>
    <property type="match status" value="1"/>
</dbReference>
<sequence length="234" mass="25586">MGDTPAAGSFSDEVADRLRERIMTGRLRAGDRLPLGRLATELGVSATPVREALLALRGEGFVELEPRRGFTVAALSRHDVEDAHRVQAGIAGELAARATRRITTAEITDLAALHDRMRSAARGASAEVGPLVRRFHDIVGELARSRKLLWFLGIALRYTPGRVTASLPGWPEMAVTDHHRILQAMSDGAPAAARAATQRHVVHSGRLLIHHLEQRGMWIGESENRPPGEEFRIT</sequence>
<organism evidence="5 6">
    <name type="scientific">Saccharopolyspora rosea</name>
    <dbReference type="NCBI Taxonomy" id="524884"/>
    <lineage>
        <taxon>Bacteria</taxon>
        <taxon>Bacillati</taxon>
        <taxon>Actinomycetota</taxon>
        <taxon>Actinomycetes</taxon>
        <taxon>Pseudonocardiales</taxon>
        <taxon>Pseudonocardiaceae</taxon>
        <taxon>Saccharopolyspora</taxon>
    </lineage>
</organism>
<dbReference type="InterPro" id="IPR011711">
    <property type="entry name" value="GntR_C"/>
</dbReference>
<dbReference type="PANTHER" id="PTHR43537">
    <property type="entry name" value="TRANSCRIPTIONAL REGULATOR, GNTR FAMILY"/>
    <property type="match status" value="1"/>
</dbReference>
<evidence type="ECO:0000313" key="5">
    <source>
        <dbReference type="EMBL" id="MFD0923433.1"/>
    </source>
</evidence>
<dbReference type="Proteomes" id="UP001597018">
    <property type="component" value="Unassembled WGS sequence"/>
</dbReference>
<dbReference type="SMART" id="SM00345">
    <property type="entry name" value="HTH_GNTR"/>
    <property type="match status" value="1"/>
</dbReference>
<keyword evidence="2" id="KW-0238">DNA-binding</keyword>
<dbReference type="CDD" id="cd07377">
    <property type="entry name" value="WHTH_GntR"/>
    <property type="match status" value="1"/>
</dbReference>
<dbReference type="SUPFAM" id="SSF48008">
    <property type="entry name" value="GntR ligand-binding domain-like"/>
    <property type="match status" value="1"/>
</dbReference>
<dbReference type="InterPro" id="IPR036390">
    <property type="entry name" value="WH_DNA-bd_sf"/>
</dbReference>
<reference evidence="6" key="1">
    <citation type="journal article" date="2019" name="Int. J. Syst. Evol. Microbiol.">
        <title>The Global Catalogue of Microorganisms (GCM) 10K type strain sequencing project: providing services to taxonomists for standard genome sequencing and annotation.</title>
        <authorList>
            <consortium name="The Broad Institute Genomics Platform"/>
            <consortium name="The Broad Institute Genome Sequencing Center for Infectious Disease"/>
            <person name="Wu L."/>
            <person name="Ma J."/>
        </authorList>
    </citation>
    <scope>NUCLEOTIDE SEQUENCE [LARGE SCALE GENOMIC DNA]</scope>
    <source>
        <strain evidence="6">CCUG 56401</strain>
    </source>
</reference>
<evidence type="ECO:0000256" key="3">
    <source>
        <dbReference type="ARBA" id="ARBA00023163"/>
    </source>
</evidence>
<dbReference type="RefSeq" id="WP_345600684.1">
    <property type="nucleotide sequence ID" value="NZ_BAABLT010000013.1"/>
</dbReference>
<comment type="caution">
    <text evidence="5">The sequence shown here is derived from an EMBL/GenBank/DDBJ whole genome shotgun (WGS) entry which is preliminary data.</text>
</comment>
<dbReference type="SMART" id="SM00895">
    <property type="entry name" value="FCD"/>
    <property type="match status" value="1"/>
</dbReference>
<dbReference type="Gene3D" id="1.10.10.10">
    <property type="entry name" value="Winged helix-like DNA-binding domain superfamily/Winged helix DNA-binding domain"/>
    <property type="match status" value="1"/>
</dbReference>
<accession>A0ABW3G0G1</accession>
<name>A0ABW3G0G1_9PSEU</name>
<evidence type="ECO:0000256" key="1">
    <source>
        <dbReference type="ARBA" id="ARBA00023015"/>
    </source>
</evidence>
<dbReference type="EMBL" id="JBHTIW010000034">
    <property type="protein sequence ID" value="MFD0923433.1"/>
    <property type="molecule type" value="Genomic_DNA"/>
</dbReference>
<keyword evidence="3" id="KW-0804">Transcription</keyword>
<dbReference type="PANTHER" id="PTHR43537:SF24">
    <property type="entry name" value="GLUCONATE OPERON TRANSCRIPTIONAL REPRESSOR"/>
    <property type="match status" value="1"/>
</dbReference>
<dbReference type="SUPFAM" id="SSF46785">
    <property type="entry name" value="Winged helix' DNA-binding domain"/>
    <property type="match status" value="1"/>
</dbReference>
<keyword evidence="1" id="KW-0805">Transcription regulation</keyword>
<proteinExistence type="predicted"/>
<evidence type="ECO:0000313" key="6">
    <source>
        <dbReference type="Proteomes" id="UP001597018"/>
    </source>
</evidence>
<feature type="domain" description="HTH gntR-type" evidence="4">
    <location>
        <begin position="8"/>
        <end position="75"/>
    </location>
</feature>
<evidence type="ECO:0000259" key="4">
    <source>
        <dbReference type="PROSITE" id="PS50949"/>
    </source>
</evidence>
<dbReference type="Pfam" id="PF00392">
    <property type="entry name" value="GntR"/>
    <property type="match status" value="1"/>
</dbReference>
<dbReference type="InterPro" id="IPR036388">
    <property type="entry name" value="WH-like_DNA-bd_sf"/>
</dbReference>
<keyword evidence="6" id="KW-1185">Reference proteome</keyword>
<dbReference type="InterPro" id="IPR008920">
    <property type="entry name" value="TF_FadR/GntR_C"/>
</dbReference>
<dbReference type="InterPro" id="IPR000524">
    <property type="entry name" value="Tscrpt_reg_HTH_GntR"/>
</dbReference>
<gene>
    <name evidence="5" type="ORF">ACFQ16_27125</name>
</gene>
<dbReference type="Pfam" id="PF07729">
    <property type="entry name" value="FCD"/>
    <property type="match status" value="1"/>
</dbReference>